<keyword evidence="9" id="KW-1185">Reference proteome</keyword>
<dbReference type="PANTHER" id="PTHR23427:SF2">
    <property type="entry name" value="SURFEIT LOCUS PROTEIN 1"/>
    <property type="match status" value="1"/>
</dbReference>
<sequence length="285" mass="31616">MVSQQATDPARPTQQHRRPQQRRPQRRSGPPPAPKYPLWVRWVALALFVAVLGVTFVKLGQWQLRRLDERRAGNVVVRANERAPVAEFSDIFSHPIGAADEWKRVRVTGTFDADRQFVIRYRDNSDDSGYEVVAPLRTSDGRTVLIDRGFIPVDGGQRIAQQAPPPPTGTVTVVGRVRADETGRDSATVPVNGHARLINSGKIGSALGRPVVNGYIDALTMDPADPTTFAPIDLPELNDGPHFWYAVQWFMFTGIGVLGVVVFIRGDLRDRRERRAAAAKVARES</sequence>
<keyword evidence="4 6" id="KW-1133">Transmembrane helix</keyword>
<proteinExistence type="inferred from homology"/>
<keyword evidence="6" id="KW-1003">Cell membrane</keyword>
<evidence type="ECO:0000256" key="4">
    <source>
        <dbReference type="ARBA" id="ARBA00022989"/>
    </source>
</evidence>
<comment type="subcellular location">
    <subcellularLocation>
        <location evidence="6">Cell membrane</location>
        <topology evidence="6">Multi-pass membrane protein</topology>
    </subcellularLocation>
    <subcellularLocation>
        <location evidence="1">Membrane</location>
    </subcellularLocation>
</comment>
<keyword evidence="3 6" id="KW-0812">Transmembrane</keyword>
<evidence type="ECO:0000313" key="9">
    <source>
        <dbReference type="Proteomes" id="UP000199103"/>
    </source>
</evidence>
<evidence type="ECO:0000313" key="8">
    <source>
        <dbReference type="EMBL" id="SDS05171.1"/>
    </source>
</evidence>
<feature type="region of interest" description="Disordered" evidence="7">
    <location>
        <begin position="1"/>
        <end position="32"/>
    </location>
</feature>
<dbReference type="PROSITE" id="PS50895">
    <property type="entry name" value="SURF1"/>
    <property type="match status" value="1"/>
</dbReference>
<dbReference type="STRING" id="630515.SAMN04489812_0732"/>
<evidence type="ECO:0000256" key="3">
    <source>
        <dbReference type="ARBA" id="ARBA00022692"/>
    </source>
</evidence>
<comment type="similarity">
    <text evidence="2 6">Belongs to the SURF1 family.</text>
</comment>
<keyword evidence="5 6" id="KW-0472">Membrane</keyword>
<feature type="transmembrane region" description="Helical" evidence="6">
    <location>
        <begin position="36"/>
        <end position="57"/>
    </location>
</feature>
<gene>
    <name evidence="8" type="ORF">SAMN04489812_0732</name>
</gene>
<dbReference type="AlphaFoldDB" id="A0A1H1P1R8"/>
<dbReference type="InterPro" id="IPR002994">
    <property type="entry name" value="Surf1/Shy1"/>
</dbReference>
<protein>
    <recommendedName>
        <fullName evidence="6">SURF1-like protein</fullName>
    </recommendedName>
</protein>
<organism evidence="8 9">
    <name type="scientific">Microlunatus soli</name>
    <dbReference type="NCBI Taxonomy" id="630515"/>
    <lineage>
        <taxon>Bacteria</taxon>
        <taxon>Bacillati</taxon>
        <taxon>Actinomycetota</taxon>
        <taxon>Actinomycetes</taxon>
        <taxon>Propionibacteriales</taxon>
        <taxon>Propionibacteriaceae</taxon>
        <taxon>Microlunatus</taxon>
    </lineage>
</organism>
<evidence type="ECO:0000256" key="5">
    <source>
        <dbReference type="ARBA" id="ARBA00023136"/>
    </source>
</evidence>
<feature type="compositionally biased region" description="Basic residues" evidence="7">
    <location>
        <begin position="14"/>
        <end position="26"/>
    </location>
</feature>
<evidence type="ECO:0000256" key="2">
    <source>
        <dbReference type="ARBA" id="ARBA00007165"/>
    </source>
</evidence>
<dbReference type="Proteomes" id="UP000199103">
    <property type="component" value="Chromosome I"/>
</dbReference>
<dbReference type="EMBL" id="LT629772">
    <property type="protein sequence ID" value="SDS05171.1"/>
    <property type="molecule type" value="Genomic_DNA"/>
</dbReference>
<accession>A0A1H1P1R8</accession>
<evidence type="ECO:0000256" key="7">
    <source>
        <dbReference type="SAM" id="MobiDB-lite"/>
    </source>
</evidence>
<dbReference type="PANTHER" id="PTHR23427">
    <property type="entry name" value="SURFEIT LOCUS PROTEIN"/>
    <property type="match status" value="1"/>
</dbReference>
<evidence type="ECO:0000256" key="6">
    <source>
        <dbReference type="RuleBase" id="RU363076"/>
    </source>
</evidence>
<dbReference type="Pfam" id="PF02104">
    <property type="entry name" value="SURF1"/>
    <property type="match status" value="1"/>
</dbReference>
<dbReference type="CDD" id="cd06662">
    <property type="entry name" value="SURF1"/>
    <property type="match status" value="1"/>
</dbReference>
<feature type="transmembrane region" description="Helical" evidence="6">
    <location>
        <begin position="243"/>
        <end position="264"/>
    </location>
</feature>
<name>A0A1H1P1R8_9ACTN</name>
<dbReference type="GO" id="GO:0005886">
    <property type="term" value="C:plasma membrane"/>
    <property type="evidence" value="ECO:0007669"/>
    <property type="project" value="UniProtKB-SubCell"/>
</dbReference>
<evidence type="ECO:0000256" key="1">
    <source>
        <dbReference type="ARBA" id="ARBA00004370"/>
    </source>
</evidence>
<dbReference type="InterPro" id="IPR045214">
    <property type="entry name" value="Surf1/Surf4"/>
</dbReference>
<reference evidence="8 9" key="1">
    <citation type="submission" date="2016-10" db="EMBL/GenBank/DDBJ databases">
        <authorList>
            <person name="de Groot N.N."/>
        </authorList>
    </citation>
    <scope>NUCLEOTIDE SEQUENCE [LARGE SCALE GENOMIC DNA]</scope>
    <source>
        <strain evidence="8 9">DSM 21800</strain>
    </source>
</reference>